<accession>A0A3S5CHA8</accession>
<evidence type="ECO:0000256" key="1">
    <source>
        <dbReference type="SAM" id="MobiDB-lite"/>
    </source>
</evidence>
<feature type="region of interest" description="Disordered" evidence="1">
    <location>
        <begin position="1"/>
        <end position="76"/>
    </location>
</feature>
<dbReference type="Proteomes" id="UP000784294">
    <property type="component" value="Unassembled WGS sequence"/>
</dbReference>
<comment type="caution">
    <text evidence="2">The sequence shown here is derived from an EMBL/GenBank/DDBJ whole genome shotgun (WGS) entry which is preliminary data.</text>
</comment>
<proteinExistence type="predicted"/>
<feature type="compositionally biased region" description="Basic and acidic residues" evidence="1">
    <location>
        <begin position="16"/>
        <end position="28"/>
    </location>
</feature>
<organism evidence="2 3">
    <name type="scientific">Protopolystoma xenopodis</name>
    <dbReference type="NCBI Taxonomy" id="117903"/>
    <lineage>
        <taxon>Eukaryota</taxon>
        <taxon>Metazoa</taxon>
        <taxon>Spiralia</taxon>
        <taxon>Lophotrochozoa</taxon>
        <taxon>Platyhelminthes</taxon>
        <taxon>Monogenea</taxon>
        <taxon>Polyopisthocotylea</taxon>
        <taxon>Polystomatidea</taxon>
        <taxon>Polystomatidae</taxon>
        <taxon>Protopolystoma</taxon>
    </lineage>
</organism>
<feature type="compositionally biased region" description="Basic and acidic residues" evidence="1">
    <location>
        <begin position="66"/>
        <end position="75"/>
    </location>
</feature>
<evidence type="ECO:0000313" key="2">
    <source>
        <dbReference type="EMBL" id="VEL21243.1"/>
    </source>
</evidence>
<dbReference type="AlphaFoldDB" id="A0A3S5CHA8"/>
<sequence>IDIIEGLGPTDNATSRQEDFVGREDEACGPKTFLSTSMDKKSSWTEVPSHEGLNDEEVKSGLGRDVCGKPADKQSGKNVAETDFAFKGIRTKESEQIMAALRSRRVEQLRHFESATELELFPAYSQASSSFCGNNKPKYSSGREHLLSKFDTRSFCEVTQEQR</sequence>
<name>A0A3S5CHA8_9PLAT</name>
<gene>
    <name evidence="2" type="ORF">PXEA_LOCUS14683</name>
</gene>
<protein>
    <submittedName>
        <fullName evidence="2">Uncharacterized protein</fullName>
    </submittedName>
</protein>
<feature type="non-terminal residue" evidence="2">
    <location>
        <position position="1"/>
    </location>
</feature>
<feature type="compositionally biased region" description="Basic and acidic residues" evidence="1">
    <location>
        <begin position="38"/>
        <end position="59"/>
    </location>
</feature>
<keyword evidence="3" id="KW-1185">Reference proteome</keyword>
<evidence type="ECO:0000313" key="3">
    <source>
        <dbReference type="Proteomes" id="UP000784294"/>
    </source>
</evidence>
<reference evidence="2" key="1">
    <citation type="submission" date="2018-11" db="EMBL/GenBank/DDBJ databases">
        <authorList>
            <consortium name="Pathogen Informatics"/>
        </authorList>
    </citation>
    <scope>NUCLEOTIDE SEQUENCE</scope>
</reference>
<dbReference type="EMBL" id="CAAALY010050336">
    <property type="protein sequence ID" value="VEL21243.1"/>
    <property type="molecule type" value="Genomic_DNA"/>
</dbReference>